<dbReference type="InterPro" id="IPR026960">
    <property type="entry name" value="RVT-Znf"/>
</dbReference>
<organism evidence="2 3">
    <name type="scientific">Dendrobium catenatum</name>
    <dbReference type="NCBI Taxonomy" id="906689"/>
    <lineage>
        <taxon>Eukaryota</taxon>
        <taxon>Viridiplantae</taxon>
        <taxon>Streptophyta</taxon>
        <taxon>Embryophyta</taxon>
        <taxon>Tracheophyta</taxon>
        <taxon>Spermatophyta</taxon>
        <taxon>Magnoliopsida</taxon>
        <taxon>Liliopsida</taxon>
        <taxon>Asparagales</taxon>
        <taxon>Orchidaceae</taxon>
        <taxon>Epidendroideae</taxon>
        <taxon>Malaxideae</taxon>
        <taxon>Dendrobiinae</taxon>
        <taxon>Dendrobium</taxon>
    </lineage>
</organism>
<reference evidence="2 3" key="2">
    <citation type="journal article" date="2017" name="Nature">
        <title>The Apostasia genome and the evolution of orchids.</title>
        <authorList>
            <person name="Zhang G.Q."/>
            <person name="Liu K.W."/>
            <person name="Li Z."/>
            <person name="Lohaus R."/>
            <person name="Hsiao Y.Y."/>
            <person name="Niu S.C."/>
            <person name="Wang J.Y."/>
            <person name="Lin Y.C."/>
            <person name="Xu Q."/>
            <person name="Chen L.J."/>
            <person name="Yoshida K."/>
            <person name="Fujiwara S."/>
            <person name="Wang Z.W."/>
            <person name="Zhang Y.Q."/>
            <person name="Mitsuda N."/>
            <person name="Wang M."/>
            <person name="Liu G.H."/>
            <person name="Pecoraro L."/>
            <person name="Huang H.X."/>
            <person name="Xiao X.J."/>
            <person name="Lin M."/>
            <person name="Wu X.Y."/>
            <person name="Wu W.L."/>
            <person name="Chen Y.Y."/>
            <person name="Chang S.B."/>
            <person name="Sakamoto S."/>
            <person name="Ohme-Takagi M."/>
            <person name="Yagi M."/>
            <person name="Zeng S.J."/>
            <person name="Shen C.Y."/>
            <person name="Yeh C.M."/>
            <person name="Luo Y.B."/>
            <person name="Tsai W.C."/>
            <person name="Van de Peer Y."/>
            <person name="Liu Z.J."/>
        </authorList>
    </citation>
    <scope>NUCLEOTIDE SEQUENCE [LARGE SCALE GENOMIC DNA]</scope>
    <source>
        <tissue evidence="2">The whole plant</tissue>
    </source>
</reference>
<accession>A0A2I0V9I8</accession>
<sequence>MRKFKKIISDFCNRTGQRINNQKFVIVFGNSIVNRKRKAITKLWGFKMVKEVFYLGIKLALRRLLASDFNYILEKVNSRLNVWGKNMISLAGRIVLTKSVLAAIPVFVATHTLIPKRILHKIEKAARNFIWDKQGGLHGLHYISWEKICRPWKEGGLSIKSVSDITGPLRAKFAWNFLKEEDSLLYKSLKARYGPKFWMKSNSAYKSVTWKILADGAQSLSNITRWKIAAGENINTLEDAWILDKSLQQWPTFVSTAISEFPKLKEFISDSSWKVDMLNTHFGLELVKTITQIEIDSLLPKDSIELKNKFSGKSITAMAAAYKSNDISSVDYGIWLKKLKLNPRIEFFWWRLLNEAIPTNDFLMNRRLLGHNSCPRGCEEREDNNHIMVHCHKLQQVIGILNKWGFTWPMFRTAKDCKFH</sequence>
<evidence type="ECO:0000313" key="3">
    <source>
        <dbReference type="Proteomes" id="UP000233837"/>
    </source>
</evidence>
<evidence type="ECO:0000313" key="2">
    <source>
        <dbReference type="EMBL" id="PKU60060.1"/>
    </source>
</evidence>
<protein>
    <submittedName>
        <fullName evidence="2">Ribonuclease H protein</fullName>
    </submittedName>
</protein>
<keyword evidence="3" id="KW-1185">Reference proteome</keyword>
<proteinExistence type="predicted"/>
<dbReference type="EMBL" id="KZ504014">
    <property type="protein sequence ID" value="PKU60060.1"/>
    <property type="molecule type" value="Genomic_DNA"/>
</dbReference>
<dbReference type="Pfam" id="PF13966">
    <property type="entry name" value="zf-RVT"/>
    <property type="match status" value="1"/>
</dbReference>
<evidence type="ECO:0000259" key="1">
    <source>
        <dbReference type="Pfam" id="PF13966"/>
    </source>
</evidence>
<dbReference type="AlphaFoldDB" id="A0A2I0V9I8"/>
<dbReference type="PANTHER" id="PTHR33116:SF78">
    <property type="entry name" value="OS12G0587133 PROTEIN"/>
    <property type="match status" value="1"/>
</dbReference>
<dbReference type="Proteomes" id="UP000233837">
    <property type="component" value="Unassembled WGS sequence"/>
</dbReference>
<gene>
    <name evidence="2" type="ORF">MA16_Dca014955</name>
</gene>
<dbReference type="PANTHER" id="PTHR33116">
    <property type="entry name" value="REVERSE TRANSCRIPTASE ZINC-BINDING DOMAIN-CONTAINING PROTEIN-RELATED-RELATED"/>
    <property type="match status" value="1"/>
</dbReference>
<reference evidence="2 3" key="1">
    <citation type="journal article" date="2016" name="Sci. Rep.">
        <title>The Dendrobium catenatum Lindl. genome sequence provides insights into polysaccharide synthase, floral development and adaptive evolution.</title>
        <authorList>
            <person name="Zhang G.Q."/>
            <person name="Xu Q."/>
            <person name="Bian C."/>
            <person name="Tsai W.C."/>
            <person name="Yeh C.M."/>
            <person name="Liu K.W."/>
            <person name="Yoshida K."/>
            <person name="Zhang L.S."/>
            <person name="Chang S.B."/>
            <person name="Chen F."/>
            <person name="Shi Y."/>
            <person name="Su Y.Y."/>
            <person name="Zhang Y.Q."/>
            <person name="Chen L.J."/>
            <person name="Yin Y."/>
            <person name="Lin M."/>
            <person name="Huang H."/>
            <person name="Deng H."/>
            <person name="Wang Z.W."/>
            <person name="Zhu S.L."/>
            <person name="Zhao X."/>
            <person name="Deng C."/>
            <person name="Niu S.C."/>
            <person name="Huang J."/>
            <person name="Wang M."/>
            <person name="Liu G.H."/>
            <person name="Yang H.J."/>
            <person name="Xiao X.J."/>
            <person name="Hsiao Y.Y."/>
            <person name="Wu W.L."/>
            <person name="Chen Y.Y."/>
            <person name="Mitsuda N."/>
            <person name="Ohme-Takagi M."/>
            <person name="Luo Y.B."/>
            <person name="Van de Peer Y."/>
            <person name="Liu Z.J."/>
        </authorList>
    </citation>
    <scope>NUCLEOTIDE SEQUENCE [LARGE SCALE GENOMIC DNA]</scope>
    <source>
        <tissue evidence="2">The whole plant</tissue>
    </source>
</reference>
<name>A0A2I0V9I8_9ASPA</name>
<feature type="domain" description="Reverse transcriptase zinc-binding" evidence="1">
    <location>
        <begin position="334"/>
        <end position="396"/>
    </location>
</feature>